<evidence type="ECO:0000313" key="1">
    <source>
        <dbReference type="EMBL" id="EPR07748.1"/>
    </source>
</evidence>
<sequence>MAFEIHIPDGLVANFELLNKNIPDEKEQTKYYNNWMSRYSKIFKSCDENKLIEWTIRTRKSLKEIATSSTFFTEAQFAFQNGIYSAYYFLSYYSLFHAMLSTLYLDDKETVEKLININHSKVINCFSSNFAIGKKPIISFNAREHFETLKFLREYSSYSMPLNEFFMKNKDIINPQEFLEDDLMQCYQLTNFHSIMLKNSYENNKCNLVKTNQNNINYIYELFLKNK</sequence>
<protein>
    <recommendedName>
        <fullName evidence="3">HEPN domain-containing protein</fullName>
    </recommendedName>
</protein>
<dbReference type="AlphaFoldDB" id="U4QWT1"/>
<gene>
    <name evidence="1" type="ORF">L323_19795</name>
</gene>
<dbReference type="STRING" id="1330534.L323_19795"/>
<dbReference type="Gene3D" id="1.20.120.330">
    <property type="entry name" value="Nucleotidyltransferases domain 2"/>
    <property type="match status" value="1"/>
</dbReference>
<dbReference type="RefSeq" id="WP_020817308.1">
    <property type="nucleotide sequence ID" value="NZ_ATAY01000098.1"/>
</dbReference>
<name>U4QWT1_9FIRM</name>
<evidence type="ECO:0008006" key="3">
    <source>
        <dbReference type="Google" id="ProtNLM"/>
    </source>
</evidence>
<evidence type="ECO:0000313" key="2">
    <source>
        <dbReference type="Proteomes" id="UP000016860"/>
    </source>
</evidence>
<dbReference type="OrthoDB" id="8454988at2"/>
<reference evidence="1 2" key="1">
    <citation type="journal article" date="2013" name="Genome Announc.">
        <title>Draft Genome Sequence of the Cellulolytic Bacterium Clostridium papyrosolvens C7 (ATCC 700395).</title>
        <authorList>
            <person name="Zepeda V."/>
            <person name="Dassa B."/>
            <person name="Borovok I."/>
            <person name="Lamed R."/>
            <person name="Bayer E.A."/>
            <person name="Cate J.H."/>
        </authorList>
    </citation>
    <scope>NUCLEOTIDE SEQUENCE [LARGE SCALE GENOMIC DNA]</scope>
    <source>
        <strain evidence="1 2">C7</strain>
    </source>
</reference>
<dbReference type="EMBL" id="ATAY01000098">
    <property type="protein sequence ID" value="EPR07748.1"/>
    <property type="molecule type" value="Genomic_DNA"/>
</dbReference>
<comment type="caution">
    <text evidence="1">The sequence shown here is derived from an EMBL/GenBank/DDBJ whole genome shotgun (WGS) entry which is preliminary data.</text>
</comment>
<proteinExistence type="predicted"/>
<dbReference type="PATRIC" id="fig|1330534.3.peg.3931"/>
<organism evidence="1 2">
    <name type="scientific">Ruminiclostridium papyrosolvens C7</name>
    <dbReference type="NCBI Taxonomy" id="1330534"/>
    <lineage>
        <taxon>Bacteria</taxon>
        <taxon>Bacillati</taxon>
        <taxon>Bacillota</taxon>
        <taxon>Clostridia</taxon>
        <taxon>Eubacteriales</taxon>
        <taxon>Oscillospiraceae</taxon>
        <taxon>Ruminiclostridium</taxon>
    </lineage>
</organism>
<accession>U4QWT1</accession>
<dbReference type="Proteomes" id="UP000016860">
    <property type="component" value="Unassembled WGS sequence"/>
</dbReference>